<sequence>MSLPEEMMAPEVADEIVALRTEHEELRRAGGYRDPQRRLLMGKLEGLILALEAQAQANHRVALVRERIRWSREILKPKTP</sequence>
<comment type="caution">
    <text evidence="1">The sequence shown here is derived from an EMBL/GenBank/DDBJ whole genome shotgun (WGS) entry which is preliminary data.</text>
</comment>
<evidence type="ECO:0000313" key="2">
    <source>
        <dbReference type="Proteomes" id="UP000552709"/>
    </source>
</evidence>
<proteinExistence type="predicted"/>
<reference evidence="1 2" key="1">
    <citation type="submission" date="2020-08" db="EMBL/GenBank/DDBJ databases">
        <title>Genomic Encyclopedia of Type Strains, Phase IV (KMG-IV): sequencing the most valuable type-strain genomes for metagenomic binning, comparative biology and taxonomic classification.</title>
        <authorList>
            <person name="Goeker M."/>
        </authorList>
    </citation>
    <scope>NUCLEOTIDE SEQUENCE [LARGE SCALE GENOMIC DNA]</scope>
    <source>
        <strain evidence="1 2">DSM 27939</strain>
    </source>
</reference>
<evidence type="ECO:0000313" key="1">
    <source>
        <dbReference type="EMBL" id="MBB5361308.1"/>
    </source>
</evidence>
<keyword evidence="2" id="KW-1185">Reference proteome</keyword>
<dbReference type="AlphaFoldDB" id="A0A7W8JSQ7"/>
<protein>
    <submittedName>
        <fullName evidence="1">Uncharacterized protein</fullName>
    </submittedName>
</protein>
<organism evidence="1 2">
    <name type="scientific">Deinococcus humi</name>
    <dbReference type="NCBI Taxonomy" id="662880"/>
    <lineage>
        <taxon>Bacteria</taxon>
        <taxon>Thermotogati</taxon>
        <taxon>Deinococcota</taxon>
        <taxon>Deinococci</taxon>
        <taxon>Deinococcales</taxon>
        <taxon>Deinococcaceae</taxon>
        <taxon>Deinococcus</taxon>
    </lineage>
</organism>
<accession>A0A7W8JSQ7</accession>
<name>A0A7W8JSQ7_9DEIO</name>
<dbReference type="RefSeq" id="WP_184127395.1">
    <property type="nucleotide sequence ID" value="NZ_JACHFL010000001.1"/>
</dbReference>
<dbReference type="Proteomes" id="UP000552709">
    <property type="component" value="Unassembled WGS sequence"/>
</dbReference>
<dbReference type="EMBL" id="JACHFL010000001">
    <property type="protein sequence ID" value="MBB5361308.1"/>
    <property type="molecule type" value="Genomic_DNA"/>
</dbReference>
<gene>
    <name evidence="1" type="ORF">HNQ08_000379</name>
</gene>